<protein>
    <submittedName>
        <fullName evidence="1">Uncharacterized protein</fullName>
    </submittedName>
</protein>
<reference evidence="2" key="1">
    <citation type="submission" date="2023-07" db="EMBL/GenBank/DDBJ databases">
        <title>Whole genome sequence analysis of rice epiphytic Sphingomonas sanguinis OsEp_Plm_15B2.</title>
        <authorList>
            <person name="Sahu K.P."/>
            <person name="Asharani P."/>
            <person name="Reddy B."/>
            <person name="Kumar A."/>
        </authorList>
    </citation>
    <scope>NUCLEOTIDE SEQUENCE [LARGE SCALE GENOMIC DNA]</scope>
    <source>
        <strain evidence="2">OsEp_Plm_15B2</strain>
    </source>
</reference>
<sequence>MAPARECPSGKNGQLGKGGRIVNLGICLSPGFAIPKTNVPIQPDWSYSGNVALQQQPHDKIMKRLKWELRVSVVDIF</sequence>
<accession>A0ABU5LPX5</accession>
<keyword evidence="2" id="KW-1185">Reference proteome</keyword>
<evidence type="ECO:0000313" key="1">
    <source>
        <dbReference type="EMBL" id="MDZ7281979.1"/>
    </source>
</evidence>
<dbReference type="Proteomes" id="UP001292182">
    <property type="component" value="Unassembled WGS sequence"/>
</dbReference>
<name>A0ABU5LPX5_9SPHN</name>
<evidence type="ECO:0000313" key="2">
    <source>
        <dbReference type="Proteomes" id="UP001292182"/>
    </source>
</evidence>
<organism evidence="1 2">
    <name type="scientific">Sphingomonas sanguinis</name>
    <dbReference type="NCBI Taxonomy" id="33051"/>
    <lineage>
        <taxon>Bacteria</taxon>
        <taxon>Pseudomonadati</taxon>
        <taxon>Pseudomonadota</taxon>
        <taxon>Alphaproteobacteria</taxon>
        <taxon>Sphingomonadales</taxon>
        <taxon>Sphingomonadaceae</taxon>
        <taxon>Sphingomonas</taxon>
    </lineage>
</organism>
<gene>
    <name evidence="1" type="ORF">N4G62_08070</name>
</gene>
<dbReference type="EMBL" id="JAOBTW010000007">
    <property type="protein sequence ID" value="MDZ7281979.1"/>
    <property type="molecule type" value="Genomic_DNA"/>
</dbReference>
<comment type="caution">
    <text evidence="1">The sequence shown here is derived from an EMBL/GenBank/DDBJ whole genome shotgun (WGS) entry which is preliminary data.</text>
</comment>
<dbReference type="RefSeq" id="WP_219019141.1">
    <property type="nucleotide sequence ID" value="NZ_CP079203.1"/>
</dbReference>
<proteinExistence type="predicted"/>